<keyword evidence="2" id="KW-1185">Reference proteome</keyword>
<dbReference type="Proteomes" id="UP000820669">
    <property type="component" value="Unassembled WGS sequence"/>
</dbReference>
<comment type="caution">
    <text evidence="1">The sequence shown here is derived from an EMBL/GenBank/DDBJ whole genome shotgun (WGS) entry which is preliminary data.</text>
</comment>
<sequence>MSTTPETADSFEVVVSSDGSLTVPAAELARHGVRPGTHLRLVKPEVASRRGGRSAGKLAGLVPDEVIEAWSQALDDDRPERRSALGPVAG</sequence>
<dbReference type="EMBL" id="JAAXLA010000016">
    <property type="protein sequence ID" value="NMH97822.1"/>
    <property type="molecule type" value="Genomic_DNA"/>
</dbReference>
<organism evidence="1 2">
    <name type="scientific">Pseudonocardia acidicola</name>
    <dbReference type="NCBI Taxonomy" id="2724939"/>
    <lineage>
        <taxon>Bacteria</taxon>
        <taxon>Bacillati</taxon>
        <taxon>Actinomycetota</taxon>
        <taxon>Actinomycetes</taxon>
        <taxon>Pseudonocardiales</taxon>
        <taxon>Pseudonocardiaceae</taxon>
        <taxon>Pseudonocardia</taxon>
    </lineage>
</organism>
<evidence type="ECO:0000313" key="2">
    <source>
        <dbReference type="Proteomes" id="UP000820669"/>
    </source>
</evidence>
<reference evidence="1 2" key="1">
    <citation type="submission" date="2020-04" db="EMBL/GenBank/DDBJ databases">
        <authorList>
            <person name="Klaysubun C."/>
            <person name="Duangmal K."/>
            <person name="Lipun K."/>
        </authorList>
    </citation>
    <scope>NUCLEOTIDE SEQUENCE [LARGE SCALE GENOMIC DNA]</scope>
    <source>
        <strain evidence="1 2">K10HN5</strain>
    </source>
</reference>
<dbReference type="RefSeq" id="WP_169381274.1">
    <property type="nucleotide sequence ID" value="NZ_JAAXLA010000016.1"/>
</dbReference>
<accession>A0ABX1SAH4</accession>
<protein>
    <recommendedName>
        <fullName evidence="3">SpoVT-AbrB domain-containing protein</fullName>
    </recommendedName>
</protein>
<name>A0ABX1SAH4_9PSEU</name>
<evidence type="ECO:0000313" key="1">
    <source>
        <dbReference type="EMBL" id="NMH97822.1"/>
    </source>
</evidence>
<gene>
    <name evidence="1" type="ORF">HF526_10940</name>
</gene>
<proteinExistence type="predicted"/>
<evidence type="ECO:0008006" key="3">
    <source>
        <dbReference type="Google" id="ProtNLM"/>
    </source>
</evidence>